<dbReference type="Proteomes" id="UP000193224">
    <property type="component" value="Unassembled WGS sequence"/>
</dbReference>
<sequence>MPIPPLSGDVSRVISHYDPATRKCVLCLRDLIFGVASELPRIGTLQEALRWGQPAYLTSKRAGSPLRTGPHRDASFALFAHCQSTIIASYAQTFPGWDRIDGNRAVLFDDVSEIEPDRLALLIRHALTYHLSDSA</sequence>
<keyword evidence="2" id="KW-1185">Reference proteome</keyword>
<reference evidence="1 2" key="1">
    <citation type="submission" date="2017-03" db="EMBL/GenBank/DDBJ databases">
        <authorList>
            <person name="Afonso C.L."/>
            <person name="Miller P.J."/>
            <person name="Scott M.A."/>
            <person name="Spackman E."/>
            <person name="Goraichik I."/>
            <person name="Dimitrov K.M."/>
            <person name="Suarez D.L."/>
            <person name="Swayne D.E."/>
        </authorList>
    </citation>
    <scope>NUCLEOTIDE SEQUENCE [LARGE SCALE GENOMIC DNA]</scope>
    <source>
        <strain evidence="1 2">CECT 7745</strain>
    </source>
</reference>
<protein>
    <recommendedName>
        <fullName evidence="3">YdhG-like domain-containing protein</fullName>
    </recommendedName>
</protein>
<dbReference type="OrthoDB" id="328972at2"/>
<organism evidence="1 2">
    <name type="scientific">Roseovarius aestuarii</name>
    <dbReference type="NCBI Taxonomy" id="475083"/>
    <lineage>
        <taxon>Bacteria</taxon>
        <taxon>Pseudomonadati</taxon>
        <taxon>Pseudomonadota</taxon>
        <taxon>Alphaproteobacteria</taxon>
        <taxon>Rhodobacterales</taxon>
        <taxon>Roseobacteraceae</taxon>
        <taxon>Roseovarius</taxon>
    </lineage>
</organism>
<evidence type="ECO:0008006" key="3">
    <source>
        <dbReference type="Google" id="ProtNLM"/>
    </source>
</evidence>
<dbReference type="AlphaFoldDB" id="A0A1X7BNR9"/>
<proteinExistence type="predicted"/>
<dbReference type="EMBL" id="FWXB01000003">
    <property type="protein sequence ID" value="SMC11266.1"/>
    <property type="molecule type" value="Genomic_DNA"/>
</dbReference>
<name>A0A1X7BNR9_9RHOB</name>
<dbReference type="SUPFAM" id="SSF159888">
    <property type="entry name" value="YdhG-like"/>
    <property type="match status" value="1"/>
</dbReference>
<accession>A0A1X7BNR9</accession>
<evidence type="ECO:0000313" key="2">
    <source>
        <dbReference type="Proteomes" id="UP000193224"/>
    </source>
</evidence>
<evidence type="ECO:0000313" key="1">
    <source>
        <dbReference type="EMBL" id="SMC11266.1"/>
    </source>
</evidence>
<dbReference type="RefSeq" id="WP_085799242.1">
    <property type="nucleotide sequence ID" value="NZ_FWXB01000003.1"/>
</dbReference>
<gene>
    <name evidence="1" type="ORF">ROA7745_01078</name>
</gene>